<evidence type="ECO:0000313" key="2">
    <source>
        <dbReference type="Proteomes" id="UP000748332"/>
    </source>
</evidence>
<dbReference type="EMBL" id="JAGQLM010000126">
    <property type="protein sequence ID" value="MCA9375253.1"/>
    <property type="molecule type" value="Genomic_DNA"/>
</dbReference>
<gene>
    <name evidence="1" type="ORF">KC622_02905</name>
</gene>
<protein>
    <submittedName>
        <fullName evidence="1">Uncharacterized protein</fullName>
    </submittedName>
</protein>
<comment type="caution">
    <text evidence="1">The sequence shown here is derived from an EMBL/GenBank/DDBJ whole genome shotgun (WGS) entry which is preliminary data.</text>
</comment>
<sequence length="71" mass="8598">MSKIKHISKKYLYITEHRLKAIIKKCRKLFSSLFFDYSGTVSPFDYENLPHPFHWTKRLKYKRLYVEIGTG</sequence>
<feature type="non-terminal residue" evidence="1">
    <location>
        <position position="71"/>
    </location>
</feature>
<organism evidence="1 2">
    <name type="scientific">Candidatus Dojkabacteria bacterium</name>
    <dbReference type="NCBI Taxonomy" id="2099670"/>
    <lineage>
        <taxon>Bacteria</taxon>
        <taxon>Candidatus Dojkabacteria</taxon>
    </lineage>
</organism>
<evidence type="ECO:0000313" key="1">
    <source>
        <dbReference type="EMBL" id="MCA9375253.1"/>
    </source>
</evidence>
<accession>A0A955I652</accession>
<reference evidence="1" key="2">
    <citation type="journal article" date="2021" name="Microbiome">
        <title>Successional dynamics and alternative stable states in a saline activated sludge microbial community over 9 years.</title>
        <authorList>
            <person name="Wang Y."/>
            <person name="Ye J."/>
            <person name="Ju F."/>
            <person name="Liu L."/>
            <person name="Boyd J.A."/>
            <person name="Deng Y."/>
            <person name="Parks D.H."/>
            <person name="Jiang X."/>
            <person name="Yin X."/>
            <person name="Woodcroft B.J."/>
            <person name="Tyson G.W."/>
            <person name="Hugenholtz P."/>
            <person name="Polz M.F."/>
            <person name="Zhang T."/>
        </authorList>
    </citation>
    <scope>NUCLEOTIDE SEQUENCE</scope>
    <source>
        <strain evidence="1">HKST-UBA16</strain>
    </source>
</reference>
<dbReference type="Proteomes" id="UP000748332">
    <property type="component" value="Unassembled WGS sequence"/>
</dbReference>
<proteinExistence type="predicted"/>
<reference evidence="1" key="1">
    <citation type="submission" date="2020-04" db="EMBL/GenBank/DDBJ databases">
        <authorList>
            <person name="Zhang T."/>
        </authorList>
    </citation>
    <scope>NUCLEOTIDE SEQUENCE</scope>
    <source>
        <strain evidence="1">HKST-UBA16</strain>
    </source>
</reference>
<name>A0A955I652_9BACT</name>
<dbReference type="AlphaFoldDB" id="A0A955I652"/>